<feature type="domain" description="Thiamine phosphate synthase/TenI" evidence="3">
    <location>
        <begin position="18"/>
        <end position="197"/>
    </location>
</feature>
<organism evidence="4 5">
    <name type="scientific">SAR86 cluster bacterium</name>
    <dbReference type="NCBI Taxonomy" id="2030880"/>
    <lineage>
        <taxon>Bacteria</taxon>
        <taxon>Pseudomonadati</taxon>
        <taxon>Pseudomonadota</taxon>
        <taxon>Gammaproteobacteria</taxon>
        <taxon>SAR86 cluster</taxon>
    </lineage>
</organism>
<protein>
    <submittedName>
        <fullName evidence="4">Thiamine phosphate synthase</fullName>
    </submittedName>
</protein>
<comment type="pathway">
    <text evidence="1">Cofactor biosynthesis; thiamine diphosphate biosynthesis.</text>
</comment>
<dbReference type="Gene3D" id="3.20.20.70">
    <property type="entry name" value="Aldolase class I"/>
    <property type="match status" value="1"/>
</dbReference>
<dbReference type="InterPro" id="IPR022998">
    <property type="entry name" value="ThiamineP_synth_TenI"/>
</dbReference>
<dbReference type="GO" id="GO:0009228">
    <property type="term" value="P:thiamine biosynthetic process"/>
    <property type="evidence" value="ECO:0007669"/>
    <property type="project" value="UniProtKB-KW"/>
</dbReference>
<evidence type="ECO:0000259" key="3">
    <source>
        <dbReference type="Pfam" id="PF02581"/>
    </source>
</evidence>
<proteinExistence type="predicted"/>
<dbReference type="AlphaFoldDB" id="A0A520MXS2"/>
<dbReference type="SUPFAM" id="SSF51391">
    <property type="entry name" value="Thiamin phosphate synthase"/>
    <property type="match status" value="1"/>
</dbReference>
<evidence type="ECO:0000313" key="5">
    <source>
        <dbReference type="Proteomes" id="UP000315825"/>
    </source>
</evidence>
<name>A0A520MXS2_9GAMM</name>
<sequence length="218" mass="24771">MHLLRRSKKIMANFPKGIYAITPTYFTGDHLIKVVQETINEGVKVLQYRFNESIREHERLVTAKRIMKICKKSGVIFVVNNDFSLANKIGAGLHIGQDIKNTDFLKDFKKITFIGLSCKDDLSQQTRGDHSLFSYFSFGPAFESKTKKNLKGPINIEKISGKIDRTKINVAIGGIDRKNIAEIKKNGFDMAAICEGIYNDPTKISRNIKELTKIWNEN</sequence>
<comment type="caution">
    <text evidence="4">The sequence shown here is derived from an EMBL/GenBank/DDBJ whole genome shotgun (WGS) entry which is preliminary data.</text>
</comment>
<keyword evidence="2" id="KW-0784">Thiamine biosynthesis</keyword>
<dbReference type="EMBL" id="SHBE01000007">
    <property type="protein sequence ID" value="RZO26037.1"/>
    <property type="molecule type" value="Genomic_DNA"/>
</dbReference>
<dbReference type="Proteomes" id="UP000315825">
    <property type="component" value="Unassembled WGS sequence"/>
</dbReference>
<evidence type="ECO:0000313" key="4">
    <source>
        <dbReference type="EMBL" id="RZO26037.1"/>
    </source>
</evidence>
<dbReference type="PANTHER" id="PTHR20857">
    <property type="entry name" value="THIAMINE-PHOSPHATE PYROPHOSPHORYLASE"/>
    <property type="match status" value="1"/>
</dbReference>
<dbReference type="GO" id="GO:0004789">
    <property type="term" value="F:thiamine-phosphate diphosphorylase activity"/>
    <property type="evidence" value="ECO:0007669"/>
    <property type="project" value="TreeGrafter"/>
</dbReference>
<reference evidence="4 5" key="1">
    <citation type="submission" date="2019-02" db="EMBL/GenBank/DDBJ databases">
        <title>Prokaryotic population dynamics and viral predation in marine succession experiment using metagenomics: the confinement effect.</title>
        <authorList>
            <person name="Haro-Moreno J.M."/>
            <person name="Rodriguez-Valera F."/>
            <person name="Lopez-Perez M."/>
        </authorList>
    </citation>
    <scope>NUCLEOTIDE SEQUENCE [LARGE SCALE GENOMIC DNA]</scope>
    <source>
        <strain evidence="4">MED-G159</strain>
    </source>
</reference>
<dbReference type="InterPro" id="IPR036206">
    <property type="entry name" value="ThiamineP_synth_sf"/>
</dbReference>
<dbReference type="InterPro" id="IPR013785">
    <property type="entry name" value="Aldolase_TIM"/>
</dbReference>
<dbReference type="PANTHER" id="PTHR20857:SF15">
    <property type="entry name" value="THIAMINE-PHOSPHATE SYNTHASE"/>
    <property type="match status" value="1"/>
</dbReference>
<dbReference type="CDD" id="cd00564">
    <property type="entry name" value="TMP_TenI"/>
    <property type="match status" value="1"/>
</dbReference>
<evidence type="ECO:0000256" key="2">
    <source>
        <dbReference type="ARBA" id="ARBA00022977"/>
    </source>
</evidence>
<gene>
    <name evidence="4" type="ORF">EVA92_04010</name>
</gene>
<dbReference type="Pfam" id="PF02581">
    <property type="entry name" value="TMP-TENI"/>
    <property type="match status" value="1"/>
</dbReference>
<evidence type="ECO:0000256" key="1">
    <source>
        <dbReference type="ARBA" id="ARBA00004948"/>
    </source>
</evidence>
<dbReference type="GO" id="GO:0005737">
    <property type="term" value="C:cytoplasm"/>
    <property type="evidence" value="ECO:0007669"/>
    <property type="project" value="TreeGrafter"/>
</dbReference>
<accession>A0A520MXS2</accession>